<dbReference type="InterPro" id="IPR004995">
    <property type="entry name" value="Spore_Ger"/>
</dbReference>
<dbReference type="GO" id="GO:0009847">
    <property type="term" value="P:spore germination"/>
    <property type="evidence" value="ECO:0007669"/>
    <property type="project" value="InterPro"/>
</dbReference>
<evidence type="ECO:0000256" key="2">
    <source>
        <dbReference type="ARBA" id="ARBA00023136"/>
    </source>
</evidence>
<dbReference type="PIRSF" id="PIRSF005690">
    <property type="entry name" value="GerBA"/>
    <property type="match status" value="1"/>
</dbReference>
<keyword evidence="5" id="KW-1185">Reference proteome</keyword>
<proteinExistence type="inferred from homology"/>
<comment type="similarity">
    <text evidence="1">Belongs to the GerABKA family.</text>
</comment>
<sequence>MPKYQKWFRRWFNNPKQQEDSQEKQSSVELLPVYPSIQDNLTFLKNAFGHSSDLQIQELTIGKSPTVRIGIAYIDSLVNADKVMTLIKDLLGKELTQPNETHPHSHVRDWIKENLTVVGDMKEIRDWNRVSKMLLSGHTVVFVDGTNQAVSGDTSSVEHRAVTEPKTQIATKGPNEGFTESLRTNISLIRKRIKSPNLRVKKKPIGQVTRTDVALLYMEGIANPKVVKEVKKRLENINTDKILDTGEIGEWIEDQKFTLFPTLVSYERPDSIVSHLAEGRVAILVDGTPYAIAVPVTFLKILQSAEDYFMRYDLASVLRLLRIVAFMISLYGSAMYIALTAFHQEMLPTSLLISIGAQRQGVPFPVMVEALLMEGTFEILREAAVRAPRALGQPLAIMGAVVIGETAVVAGLVSPIMVIVVAITGISSYVAPEAAVTITSRILRFGFMLISGVFGLYGILLVTIAMVAHMQSLRSFGVPYLAPISPLVWSDLKDSVVRLPHWMLSNRPHELKPQRLWRIKYKVGDRVEYDD</sequence>
<reference evidence="4" key="1">
    <citation type="journal article" date="2014" name="Int. J. Syst. Evol. Microbiol.">
        <title>Complete genome sequence of Corynebacterium casei LMG S-19264T (=DSM 44701T), isolated from a smear-ripened cheese.</title>
        <authorList>
            <consortium name="US DOE Joint Genome Institute (JGI-PGF)"/>
            <person name="Walter F."/>
            <person name="Albersmeier A."/>
            <person name="Kalinowski J."/>
            <person name="Ruckert C."/>
        </authorList>
    </citation>
    <scope>NUCLEOTIDE SEQUENCE</scope>
    <source>
        <strain evidence="4">CGMCC 1.15179</strain>
    </source>
</reference>
<feature type="transmembrane region" description="Helical" evidence="3">
    <location>
        <begin position="320"/>
        <end position="342"/>
    </location>
</feature>
<dbReference type="Proteomes" id="UP000625210">
    <property type="component" value="Unassembled WGS sequence"/>
</dbReference>
<organism evidence="4 5">
    <name type="scientific">Marinithermofilum abyssi</name>
    <dbReference type="NCBI Taxonomy" id="1571185"/>
    <lineage>
        <taxon>Bacteria</taxon>
        <taxon>Bacillati</taxon>
        <taxon>Bacillota</taxon>
        <taxon>Bacilli</taxon>
        <taxon>Bacillales</taxon>
        <taxon>Thermoactinomycetaceae</taxon>
        <taxon>Marinithermofilum</taxon>
    </lineage>
</organism>
<accession>A0A8J2YAG0</accession>
<dbReference type="GO" id="GO:0016020">
    <property type="term" value="C:membrane"/>
    <property type="evidence" value="ECO:0007669"/>
    <property type="project" value="InterPro"/>
</dbReference>
<evidence type="ECO:0000256" key="1">
    <source>
        <dbReference type="ARBA" id="ARBA00005278"/>
    </source>
</evidence>
<dbReference type="AlphaFoldDB" id="A0A8J2YAG0"/>
<keyword evidence="3" id="KW-1133">Transmembrane helix</keyword>
<feature type="transmembrane region" description="Helical" evidence="3">
    <location>
        <begin position="442"/>
        <end position="467"/>
    </location>
</feature>
<evidence type="ECO:0000313" key="5">
    <source>
        <dbReference type="Proteomes" id="UP000625210"/>
    </source>
</evidence>
<keyword evidence="3" id="KW-0812">Transmembrane</keyword>
<comment type="caution">
    <text evidence="4">The sequence shown here is derived from an EMBL/GenBank/DDBJ whole genome shotgun (WGS) entry which is preliminary data.</text>
</comment>
<dbReference type="RefSeq" id="WP_188649082.1">
    <property type="nucleotide sequence ID" value="NZ_BMHQ01000020.1"/>
</dbReference>
<evidence type="ECO:0000256" key="3">
    <source>
        <dbReference type="SAM" id="Phobius"/>
    </source>
</evidence>
<gene>
    <name evidence="4" type="primary">gerKA</name>
    <name evidence="4" type="ORF">GCM10011571_34120</name>
</gene>
<reference evidence="4" key="2">
    <citation type="submission" date="2020-09" db="EMBL/GenBank/DDBJ databases">
        <authorList>
            <person name="Sun Q."/>
            <person name="Zhou Y."/>
        </authorList>
    </citation>
    <scope>NUCLEOTIDE SEQUENCE</scope>
    <source>
        <strain evidence="4">CGMCC 1.15179</strain>
    </source>
</reference>
<name>A0A8J2YAG0_9BACL</name>
<dbReference type="Pfam" id="PF03323">
    <property type="entry name" value="GerA"/>
    <property type="match status" value="1"/>
</dbReference>
<dbReference type="EMBL" id="BMHQ01000020">
    <property type="protein sequence ID" value="GGE29163.1"/>
    <property type="molecule type" value="Genomic_DNA"/>
</dbReference>
<keyword evidence="2 3" id="KW-0472">Membrane</keyword>
<protein>
    <submittedName>
        <fullName evidence="4">Spore germination protein KA</fullName>
    </submittedName>
</protein>
<dbReference type="PANTHER" id="PTHR22550:SF5">
    <property type="entry name" value="LEUCINE ZIPPER PROTEIN 4"/>
    <property type="match status" value="1"/>
</dbReference>
<evidence type="ECO:0000313" key="4">
    <source>
        <dbReference type="EMBL" id="GGE29163.1"/>
    </source>
</evidence>
<feature type="transmembrane region" description="Helical" evidence="3">
    <location>
        <begin position="401"/>
        <end position="430"/>
    </location>
</feature>
<dbReference type="InterPro" id="IPR050768">
    <property type="entry name" value="UPF0353/GerABKA_families"/>
</dbReference>
<dbReference type="PANTHER" id="PTHR22550">
    <property type="entry name" value="SPORE GERMINATION PROTEIN"/>
    <property type="match status" value="1"/>
</dbReference>